<protein>
    <submittedName>
        <fullName evidence="2">Uncharacterized protein</fullName>
    </submittedName>
</protein>
<keyword evidence="1" id="KW-1133">Transmembrane helix</keyword>
<evidence type="ECO:0000256" key="1">
    <source>
        <dbReference type="SAM" id="Phobius"/>
    </source>
</evidence>
<accession>A0A841ATS6</accession>
<dbReference type="EMBL" id="JACHMJ010000001">
    <property type="protein sequence ID" value="MBB5845043.1"/>
    <property type="molecule type" value="Genomic_DNA"/>
</dbReference>
<feature type="transmembrane region" description="Helical" evidence="1">
    <location>
        <begin position="252"/>
        <end position="270"/>
    </location>
</feature>
<dbReference type="Proteomes" id="UP000536685">
    <property type="component" value="Unassembled WGS sequence"/>
</dbReference>
<gene>
    <name evidence="2" type="ORF">HD599_003366</name>
</gene>
<name>A0A841ATS6_9MICO</name>
<reference evidence="2 3" key="1">
    <citation type="submission" date="2020-08" db="EMBL/GenBank/DDBJ databases">
        <title>Sequencing the genomes of 1000 actinobacteria strains.</title>
        <authorList>
            <person name="Klenk H.-P."/>
        </authorList>
    </citation>
    <scope>NUCLEOTIDE SEQUENCE [LARGE SCALE GENOMIC DNA]</scope>
    <source>
        <strain evidence="2 3">DSM 105784</strain>
    </source>
</reference>
<keyword evidence="1" id="KW-0812">Transmembrane</keyword>
<proteinExistence type="predicted"/>
<dbReference type="AlphaFoldDB" id="A0A841ATS6"/>
<comment type="caution">
    <text evidence="2">The sequence shown here is derived from an EMBL/GenBank/DDBJ whole genome shotgun (WGS) entry which is preliminary data.</text>
</comment>
<evidence type="ECO:0000313" key="2">
    <source>
        <dbReference type="EMBL" id="MBB5845043.1"/>
    </source>
</evidence>
<dbReference type="RefSeq" id="WP_184239813.1">
    <property type="nucleotide sequence ID" value="NZ_JACHMJ010000001.1"/>
</dbReference>
<evidence type="ECO:0000313" key="3">
    <source>
        <dbReference type="Proteomes" id="UP000536685"/>
    </source>
</evidence>
<keyword evidence="1" id="KW-0472">Membrane</keyword>
<keyword evidence="3" id="KW-1185">Reference proteome</keyword>
<organism evidence="2 3">
    <name type="scientific">Conyzicola lurida</name>
    <dbReference type="NCBI Taxonomy" id="1172621"/>
    <lineage>
        <taxon>Bacteria</taxon>
        <taxon>Bacillati</taxon>
        <taxon>Actinomycetota</taxon>
        <taxon>Actinomycetes</taxon>
        <taxon>Micrococcales</taxon>
        <taxon>Microbacteriaceae</taxon>
        <taxon>Conyzicola</taxon>
    </lineage>
</organism>
<sequence>MEISAPEELAVWKAAAAARHYSYQSHILGPGLSGQMFKTGERVVATSLVNALQAPSPFLAGSVNGRYLDSDFSPHTISASFVAIPLARPVPNVVLLTSGLDVLRHTGIETEGHVPLAVDGDFSQPFEILSAPGFELDARQILTPELIALALDVTGGCDIELVDEWMFVYSAAGKNSTEEALEGIEKITRHVQARVAGQSEFVQTDSNDVVVAEPAAPTVPRVTEREEREARAGAVATGRRALDSQMHYTQRLVLFSLGSFITGGLAWWFVSDLLPSL</sequence>